<proteinExistence type="predicted"/>
<evidence type="ECO:0000256" key="3">
    <source>
        <dbReference type="ARBA" id="ARBA00023163"/>
    </source>
</evidence>
<evidence type="ECO:0000313" key="8">
    <source>
        <dbReference type="Proteomes" id="UP001168877"/>
    </source>
</evidence>
<evidence type="ECO:0000256" key="4">
    <source>
        <dbReference type="ARBA" id="ARBA00023242"/>
    </source>
</evidence>
<evidence type="ECO:0000256" key="1">
    <source>
        <dbReference type="ARBA" id="ARBA00023015"/>
    </source>
</evidence>
<keyword evidence="1" id="KW-0805">Transcription regulation</keyword>
<keyword evidence="8" id="KW-1185">Reference proteome</keyword>
<evidence type="ECO:0000256" key="2">
    <source>
        <dbReference type="ARBA" id="ARBA00023125"/>
    </source>
</evidence>
<evidence type="ECO:0000259" key="6">
    <source>
        <dbReference type="PROSITE" id="PS51005"/>
    </source>
</evidence>
<dbReference type="SUPFAM" id="SSF101941">
    <property type="entry name" value="NAC domain"/>
    <property type="match status" value="1"/>
</dbReference>
<protein>
    <recommendedName>
        <fullName evidence="6">NAC domain-containing protein</fullName>
    </recommendedName>
</protein>
<dbReference type="GO" id="GO:0006355">
    <property type="term" value="P:regulation of DNA-templated transcription"/>
    <property type="evidence" value="ECO:0007669"/>
    <property type="project" value="InterPro"/>
</dbReference>
<dbReference type="PANTHER" id="PTHR31744">
    <property type="entry name" value="PROTEIN CUP-SHAPED COTYLEDON 2-RELATED"/>
    <property type="match status" value="1"/>
</dbReference>
<dbReference type="Proteomes" id="UP001168877">
    <property type="component" value="Unassembled WGS sequence"/>
</dbReference>
<feature type="compositionally biased region" description="Basic and acidic residues" evidence="5">
    <location>
        <begin position="219"/>
        <end position="231"/>
    </location>
</feature>
<comment type="caution">
    <text evidence="7">The sequence shown here is derived from an EMBL/GenBank/DDBJ whole genome shotgun (WGS) entry which is preliminary data.</text>
</comment>
<feature type="region of interest" description="Disordered" evidence="5">
    <location>
        <begin position="212"/>
        <end position="236"/>
    </location>
</feature>
<feature type="domain" description="NAC" evidence="6">
    <location>
        <begin position="6"/>
        <end position="156"/>
    </location>
</feature>
<organism evidence="7 8">
    <name type="scientific">Acer saccharum</name>
    <name type="common">Sugar maple</name>
    <dbReference type="NCBI Taxonomy" id="4024"/>
    <lineage>
        <taxon>Eukaryota</taxon>
        <taxon>Viridiplantae</taxon>
        <taxon>Streptophyta</taxon>
        <taxon>Embryophyta</taxon>
        <taxon>Tracheophyta</taxon>
        <taxon>Spermatophyta</taxon>
        <taxon>Magnoliopsida</taxon>
        <taxon>eudicotyledons</taxon>
        <taxon>Gunneridae</taxon>
        <taxon>Pentapetalae</taxon>
        <taxon>rosids</taxon>
        <taxon>malvids</taxon>
        <taxon>Sapindales</taxon>
        <taxon>Sapindaceae</taxon>
        <taxon>Hippocastanoideae</taxon>
        <taxon>Acereae</taxon>
        <taxon>Acer</taxon>
    </lineage>
</organism>
<dbReference type="Gene3D" id="2.170.150.80">
    <property type="entry name" value="NAC domain"/>
    <property type="match status" value="2"/>
</dbReference>
<dbReference type="InterPro" id="IPR036093">
    <property type="entry name" value="NAC_dom_sf"/>
</dbReference>
<dbReference type="Pfam" id="PF02365">
    <property type="entry name" value="NAM"/>
    <property type="match status" value="1"/>
</dbReference>
<reference evidence="7" key="2">
    <citation type="submission" date="2023-06" db="EMBL/GenBank/DDBJ databases">
        <authorList>
            <person name="Swenson N.G."/>
            <person name="Wegrzyn J.L."/>
            <person name="Mcevoy S.L."/>
        </authorList>
    </citation>
    <scope>NUCLEOTIDE SEQUENCE</scope>
    <source>
        <strain evidence="7">NS2018</strain>
        <tissue evidence="7">Leaf</tissue>
    </source>
</reference>
<dbReference type="AlphaFoldDB" id="A0AA39W6U4"/>
<sequence>MAKTSLPPGFRFHPTDVELVKYYLKRKVMGKKLCFEAIAEVDIYKYAPWDLPDKSCMGSKAPRGDRTDWVMHEYRIEEKDLADRGVVQDAYVLCIVFQKDGPGPRNGAQYGAPFREEEWDDDDEDVNFVEVGSSAVLSTPVPNQVVPLAASSIVPEGQCVGSSESCLSDAIPSAYKVLPPVTVGNDVPMGGDLFPGEDDMVSMLDMFMEDSTTVPTENGQDKNHDNEHNENIEATPLDGVDIYDDLADLGNLGGVSDDFYDFMGSDNIAYNMEPYIELHDLDAPLNGS</sequence>
<dbReference type="GO" id="GO:0003677">
    <property type="term" value="F:DNA binding"/>
    <property type="evidence" value="ECO:0007669"/>
    <property type="project" value="UniProtKB-KW"/>
</dbReference>
<evidence type="ECO:0000313" key="7">
    <source>
        <dbReference type="EMBL" id="KAK0605742.1"/>
    </source>
</evidence>
<evidence type="ECO:0000256" key="5">
    <source>
        <dbReference type="SAM" id="MobiDB-lite"/>
    </source>
</evidence>
<dbReference type="InterPro" id="IPR003441">
    <property type="entry name" value="NAC-dom"/>
</dbReference>
<keyword evidence="2" id="KW-0238">DNA-binding</keyword>
<reference evidence="7" key="1">
    <citation type="journal article" date="2022" name="Plant J.">
        <title>Strategies of tolerance reflected in two North American maple genomes.</title>
        <authorList>
            <person name="McEvoy S.L."/>
            <person name="Sezen U.U."/>
            <person name="Trouern-Trend A."/>
            <person name="McMahon S.M."/>
            <person name="Schaberg P.G."/>
            <person name="Yang J."/>
            <person name="Wegrzyn J.L."/>
            <person name="Swenson N.G."/>
        </authorList>
    </citation>
    <scope>NUCLEOTIDE SEQUENCE</scope>
    <source>
        <strain evidence="7">NS2018</strain>
    </source>
</reference>
<keyword evidence="3" id="KW-0804">Transcription</keyword>
<keyword evidence="4" id="KW-0539">Nucleus</keyword>
<name>A0AA39W6U4_ACESA</name>
<accession>A0AA39W6U4</accession>
<dbReference type="EMBL" id="JAUESC010000002">
    <property type="protein sequence ID" value="KAK0605742.1"/>
    <property type="molecule type" value="Genomic_DNA"/>
</dbReference>
<dbReference type="PANTHER" id="PTHR31744:SF210">
    <property type="entry name" value="NAC DOMAIN-CONTAINING PROTEIN 86-LIKE"/>
    <property type="match status" value="1"/>
</dbReference>
<dbReference type="PROSITE" id="PS51005">
    <property type="entry name" value="NAC"/>
    <property type="match status" value="1"/>
</dbReference>
<gene>
    <name evidence="7" type="ORF">LWI29_030292</name>
</gene>